<keyword evidence="3" id="KW-0805">Transcription regulation</keyword>
<feature type="compositionally biased region" description="Low complexity" evidence="8">
    <location>
        <begin position="208"/>
        <end position="236"/>
    </location>
</feature>
<keyword evidence="6" id="KW-0804">Transcription</keyword>
<dbReference type="Proteomes" id="UP000289738">
    <property type="component" value="Chromosome B01"/>
</dbReference>
<comment type="caution">
    <text evidence="11">The sequence shown here is derived from an EMBL/GenBank/DDBJ whole genome shotgun (WGS) entry which is preliminary data.</text>
</comment>
<keyword evidence="5" id="KW-0010">Activator</keyword>
<keyword evidence="4" id="KW-0238">DNA-binding</keyword>
<dbReference type="GO" id="GO:0003677">
    <property type="term" value="F:DNA binding"/>
    <property type="evidence" value="ECO:0007669"/>
    <property type="project" value="UniProtKB-KW"/>
</dbReference>
<dbReference type="GO" id="GO:0009653">
    <property type="term" value="P:anatomical structure morphogenesis"/>
    <property type="evidence" value="ECO:0007669"/>
    <property type="project" value="UniProtKB-ARBA"/>
</dbReference>
<evidence type="ECO:0000256" key="8">
    <source>
        <dbReference type="SAM" id="MobiDB-lite"/>
    </source>
</evidence>
<dbReference type="GO" id="GO:0048235">
    <property type="term" value="P:pollen sperm cell differentiation"/>
    <property type="evidence" value="ECO:0007669"/>
    <property type="project" value="UniProtKB-ARBA"/>
</dbReference>
<evidence type="ECO:0000256" key="2">
    <source>
        <dbReference type="ARBA" id="ARBA00022737"/>
    </source>
</evidence>
<organism evidence="11 12">
    <name type="scientific">Arachis hypogaea</name>
    <name type="common">Peanut</name>
    <dbReference type="NCBI Taxonomy" id="3818"/>
    <lineage>
        <taxon>Eukaryota</taxon>
        <taxon>Viridiplantae</taxon>
        <taxon>Streptophyta</taxon>
        <taxon>Embryophyta</taxon>
        <taxon>Tracheophyta</taxon>
        <taxon>Spermatophyta</taxon>
        <taxon>Magnoliopsida</taxon>
        <taxon>eudicotyledons</taxon>
        <taxon>Gunneridae</taxon>
        <taxon>Pentapetalae</taxon>
        <taxon>rosids</taxon>
        <taxon>fabids</taxon>
        <taxon>Fabales</taxon>
        <taxon>Fabaceae</taxon>
        <taxon>Papilionoideae</taxon>
        <taxon>50 kb inversion clade</taxon>
        <taxon>dalbergioids sensu lato</taxon>
        <taxon>Dalbergieae</taxon>
        <taxon>Pterocarpus clade</taxon>
        <taxon>Arachis</taxon>
    </lineage>
</organism>
<dbReference type="GO" id="GO:0045893">
    <property type="term" value="P:positive regulation of DNA-templated transcription"/>
    <property type="evidence" value="ECO:0007669"/>
    <property type="project" value="UniProtKB-ARBA"/>
</dbReference>
<dbReference type="SMART" id="SM00717">
    <property type="entry name" value="SANT"/>
    <property type="match status" value="2"/>
</dbReference>
<name>A0A445AP33_ARAHY</name>
<feature type="domain" description="HTH myb-type" evidence="10">
    <location>
        <begin position="95"/>
        <end position="149"/>
    </location>
</feature>
<feature type="domain" description="HTH myb-type" evidence="10">
    <location>
        <begin position="42"/>
        <end position="94"/>
    </location>
</feature>
<evidence type="ECO:0000313" key="11">
    <source>
        <dbReference type="EMBL" id="RYR28207.1"/>
    </source>
</evidence>
<keyword evidence="2" id="KW-0677">Repeat</keyword>
<proteinExistence type="predicted"/>
<dbReference type="Gene3D" id="1.10.10.60">
    <property type="entry name" value="Homeodomain-like"/>
    <property type="match status" value="2"/>
</dbReference>
<keyword evidence="7" id="KW-0539">Nucleus</keyword>
<protein>
    <recommendedName>
        <fullName evidence="13">Transcription factor</fullName>
    </recommendedName>
</protein>
<reference evidence="11 12" key="1">
    <citation type="submission" date="2019-01" db="EMBL/GenBank/DDBJ databases">
        <title>Sequencing of cultivated peanut Arachis hypogaea provides insights into genome evolution and oil improvement.</title>
        <authorList>
            <person name="Chen X."/>
        </authorList>
    </citation>
    <scope>NUCLEOTIDE SEQUENCE [LARGE SCALE GENOMIC DNA]</scope>
    <source>
        <strain evidence="12">cv. Fuhuasheng</strain>
        <tissue evidence="11">Leaves</tissue>
    </source>
</reference>
<comment type="subcellular location">
    <subcellularLocation>
        <location evidence="1">Nucleus</location>
    </subcellularLocation>
</comment>
<dbReference type="InterPro" id="IPR001005">
    <property type="entry name" value="SANT/Myb"/>
</dbReference>
<evidence type="ECO:0000256" key="1">
    <source>
        <dbReference type="ARBA" id="ARBA00004123"/>
    </source>
</evidence>
<dbReference type="Pfam" id="PF00249">
    <property type="entry name" value="Myb_DNA-binding"/>
    <property type="match status" value="2"/>
</dbReference>
<evidence type="ECO:0000259" key="9">
    <source>
        <dbReference type="PROSITE" id="PS50090"/>
    </source>
</evidence>
<gene>
    <name evidence="11" type="ORF">Ahy_B01g052324</name>
</gene>
<dbReference type="InterPro" id="IPR017930">
    <property type="entry name" value="Myb_dom"/>
</dbReference>
<dbReference type="STRING" id="3818.A0A445AP33"/>
<evidence type="ECO:0000256" key="4">
    <source>
        <dbReference type="ARBA" id="ARBA00023125"/>
    </source>
</evidence>
<evidence type="ECO:0000256" key="7">
    <source>
        <dbReference type="ARBA" id="ARBA00023242"/>
    </source>
</evidence>
<feature type="region of interest" description="Disordered" evidence="8">
    <location>
        <begin position="198"/>
        <end position="236"/>
    </location>
</feature>
<feature type="domain" description="Myb-like" evidence="9">
    <location>
        <begin position="42"/>
        <end position="94"/>
    </location>
</feature>
<dbReference type="FunFam" id="1.10.10.60:FF:000001">
    <property type="entry name" value="MYB-related transcription factor"/>
    <property type="match status" value="1"/>
</dbReference>
<evidence type="ECO:0000256" key="6">
    <source>
        <dbReference type="ARBA" id="ARBA00023163"/>
    </source>
</evidence>
<dbReference type="InterPro" id="IPR009057">
    <property type="entry name" value="Homeodomain-like_sf"/>
</dbReference>
<dbReference type="FunFam" id="1.10.10.60:FF:000119">
    <property type="entry name" value="Transcription factor GAMYB"/>
    <property type="match status" value="1"/>
</dbReference>
<dbReference type="SUPFAM" id="SSF46689">
    <property type="entry name" value="Homeodomain-like"/>
    <property type="match status" value="1"/>
</dbReference>
<dbReference type="PROSITE" id="PS50090">
    <property type="entry name" value="MYB_LIKE"/>
    <property type="match status" value="2"/>
</dbReference>
<dbReference type="PROSITE" id="PS51294">
    <property type="entry name" value="HTH_MYB"/>
    <property type="match status" value="2"/>
</dbReference>
<keyword evidence="12" id="KW-1185">Reference proteome</keyword>
<dbReference type="PANTHER" id="PTHR47995:SF18">
    <property type="entry name" value="TRANSCRIPTION FACTOR MYB65"/>
    <property type="match status" value="1"/>
</dbReference>
<evidence type="ECO:0000259" key="10">
    <source>
        <dbReference type="PROSITE" id="PS51294"/>
    </source>
</evidence>
<dbReference type="OrthoDB" id="2143914at2759"/>
<dbReference type="CDD" id="cd00167">
    <property type="entry name" value="SANT"/>
    <property type="match status" value="2"/>
</dbReference>
<dbReference type="GO" id="GO:0005634">
    <property type="term" value="C:nucleus"/>
    <property type="evidence" value="ECO:0007669"/>
    <property type="project" value="UniProtKB-SubCell"/>
</dbReference>
<dbReference type="GO" id="GO:0040008">
    <property type="term" value="P:regulation of growth"/>
    <property type="evidence" value="ECO:0007669"/>
    <property type="project" value="UniProtKB-ARBA"/>
</dbReference>
<evidence type="ECO:0000256" key="5">
    <source>
        <dbReference type="ARBA" id="ARBA00023159"/>
    </source>
</evidence>
<dbReference type="AlphaFoldDB" id="A0A445AP33"/>
<evidence type="ECO:0000313" key="12">
    <source>
        <dbReference type="Proteomes" id="UP000289738"/>
    </source>
</evidence>
<evidence type="ECO:0000256" key="3">
    <source>
        <dbReference type="ARBA" id="ARBA00023015"/>
    </source>
</evidence>
<evidence type="ECO:0008006" key="13">
    <source>
        <dbReference type="Google" id="ProtNLM"/>
    </source>
</evidence>
<feature type="domain" description="Myb-like" evidence="9">
    <location>
        <begin position="95"/>
        <end position="145"/>
    </location>
</feature>
<accession>A0A445AP33</accession>
<dbReference type="PANTHER" id="PTHR47995">
    <property type="entry name" value="TRANSCRIPTION FACTOR MYB33-RELATED"/>
    <property type="match status" value="1"/>
</dbReference>
<dbReference type="EMBL" id="SDMP01000011">
    <property type="protein sequence ID" value="RYR28207.1"/>
    <property type="molecule type" value="Genomic_DNA"/>
</dbReference>
<sequence length="556" mass="62101">MENMNKDAENDANSFTAMGKCVGDGGNNSGGEDGGGATATGEVALKKGPWTTIEDAILVDYVTKHGEGNWNAVQRNTGLARCGKSCRLRWTNHLRPNLKKGAFSPEEEKLIIEFHSQFGNKWARMAALLPGRTDNEIKNYWNTRVKRRQRQGLPLYSDDPNRSITTSTPTATTVTYLGENFTNNAPITMFEFIKQSYPHSPSPRHHSPLTSPLQHRASSYSHMLSPLSSPAHSPLSSPATSLPLSFTFQRPAPLLYNPLSFKRYRSTPSCNPTTSPTMNNPTHLSDIDNGFQFPMQLNSSSFSHFFQNPTLLDLERSGSSLTSSPSNAQSKMQLLSNHIPLSLQTQQMEPLEVNYDIEYNDPNSLSASNRLFGDFLSETQPSTSGHQILKKRNYLGLDERDNNVFDCCQSFDDSPLSSLYGSSTPVLKQKEEATNLNQSMNEDLSTFLTVVPSIMQDQQNWQYNYATEVSDNVQSSHVIIDDNFGFDIKPKPSLFPLSIATNHNDNRGCYTWDNLSSQYVEEDDDDLNGVLDVESWHSEDSSKELDSNEKSPTVYL</sequence>